<reference evidence="2" key="1">
    <citation type="submission" date="2016-10" db="EMBL/GenBank/DDBJ databases">
        <authorList>
            <person name="Varghese N."/>
            <person name="Submissions S."/>
        </authorList>
    </citation>
    <scope>NUCLEOTIDE SEQUENCE [LARGE SCALE GENOMIC DNA]</scope>
    <source>
        <strain evidence="2">OK042</strain>
    </source>
</reference>
<protein>
    <submittedName>
        <fullName evidence="1">Uncharacterized protein</fullName>
    </submittedName>
</protein>
<name>A0A1I3RJ59_9BACL</name>
<proteinExistence type="predicted"/>
<dbReference type="Proteomes" id="UP000198915">
    <property type="component" value="Unassembled WGS sequence"/>
</dbReference>
<sequence>MSYIRIGSTVTFAILYGPQTLIHTFSESFGISPSTASFTVSLALHRTLRLAKLASRGKPEQITPVSSP</sequence>
<organism evidence="1 2">
    <name type="scientific">Brevibacillus centrosporus</name>
    <dbReference type="NCBI Taxonomy" id="54910"/>
    <lineage>
        <taxon>Bacteria</taxon>
        <taxon>Bacillati</taxon>
        <taxon>Bacillota</taxon>
        <taxon>Bacilli</taxon>
        <taxon>Bacillales</taxon>
        <taxon>Paenibacillaceae</taxon>
        <taxon>Brevibacillus</taxon>
    </lineage>
</organism>
<dbReference type="RefSeq" id="WP_092267442.1">
    <property type="nucleotide sequence ID" value="NZ_BJOE01000006.1"/>
</dbReference>
<accession>A0A1I3RJ59</accession>
<keyword evidence="2" id="KW-1185">Reference proteome</keyword>
<dbReference type="GeneID" id="301128696"/>
<evidence type="ECO:0000313" key="1">
    <source>
        <dbReference type="EMBL" id="SFJ45769.1"/>
    </source>
</evidence>
<dbReference type="STRING" id="1884381.SAMN05518846_103432"/>
<dbReference type="EMBL" id="FORT01000003">
    <property type="protein sequence ID" value="SFJ45769.1"/>
    <property type="molecule type" value="Genomic_DNA"/>
</dbReference>
<dbReference type="AlphaFoldDB" id="A0A1I3RJ59"/>
<evidence type="ECO:0000313" key="2">
    <source>
        <dbReference type="Proteomes" id="UP000198915"/>
    </source>
</evidence>
<gene>
    <name evidence="1" type="ORF">SAMN05518846_103432</name>
</gene>